<feature type="compositionally biased region" description="Gly residues" evidence="1">
    <location>
        <begin position="29"/>
        <end position="39"/>
    </location>
</feature>
<proteinExistence type="predicted"/>
<dbReference type="EMBL" id="JH171317">
    <property type="protein sequence ID" value="EHB11418.1"/>
    <property type="molecule type" value="Genomic_DNA"/>
</dbReference>
<evidence type="ECO:0000313" key="2">
    <source>
        <dbReference type="EMBL" id="EHB11418.1"/>
    </source>
</evidence>
<feature type="region of interest" description="Disordered" evidence="1">
    <location>
        <begin position="1"/>
        <end position="47"/>
    </location>
</feature>
<dbReference type="Proteomes" id="UP000006813">
    <property type="component" value="Unassembled WGS sequence"/>
</dbReference>
<sequence>MWQQEALVVTAAAEPEAGRDEEQLRQPTGLGGRVRGEPGGAPQEPRRQCLQQVLRNDGECNRAKKECKQLPTLRQHLLDCISGEQLEVFQIP</sequence>
<dbReference type="AlphaFoldDB" id="G5BQ57"/>
<accession>G5BQ57</accession>
<evidence type="ECO:0000256" key="1">
    <source>
        <dbReference type="SAM" id="MobiDB-lite"/>
    </source>
</evidence>
<organism evidence="2 3">
    <name type="scientific">Heterocephalus glaber</name>
    <name type="common">Naked mole rat</name>
    <dbReference type="NCBI Taxonomy" id="10181"/>
    <lineage>
        <taxon>Eukaryota</taxon>
        <taxon>Metazoa</taxon>
        <taxon>Chordata</taxon>
        <taxon>Craniata</taxon>
        <taxon>Vertebrata</taxon>
        <taxon>Euteleostomi</taxon>
        <taxon>Mammalia</taxon>
        <taxon>Eutheria</taxon>
        <taxon>Euarchontoglires</taxon>
        <taxon>Glires</taxon>
        <taxon>Rodentia</taxon>
        <taxon>Hystricomorpha</taxon>
        <taxon>Bathyergidae</taxon>
        <taxon>Heterocephalus</taxon>
    </lineage>
</organism>
<dbReference type="InParanoid" id="G5BQ57"/>
<evidence type="ECO:0000313" key="3">
    <source>
        <dbReference type="Proteomes" id="UP000006813"/>
    </source>
</evidence>
<name>G5BQ57_HETGA</name>
<dbReference type="FunCoup" id="G5BQ57">
    <property type="interactions" value="11"/>
</dbReference>
<reference evidence="2 3" key="1">
    <citation type="journal article" date="2011" name="Nature">
        <title>Genome sequencing reveals insights into physiology and longevity of the naked mole rat.</title>
        <authorList>
            <person name="Kim E.B."/>
            <person name="Fang X."/>
            <person name="Fushan A.A."/>
            <person name="Huang Z."/>
            <person name="Lobanov A.V."/>
            <person name="Han L."/>
            <person name="Marino S.M."/>
            <person name="Sun X."/>
            <person name="Turanov A.A."/>
            <person name="Yang P."/>
            <person name="Yim S.H."/>
            <person name="Zhao X."/>
            <person name="Kasaikina M.V."/>
            <person name="Stoletzki N."/>
            <person name="Peng C."/>
            <person name="Polak P."/>
            <person name="Xiong Z."/>
            <person name="Kiezun A."/>
            <person name="Zhu Y."/>
            <person name="Chen Y."/>
            <person name="Kryukov G.V."/>
            <person name="Zhang Q."/>
            <person name="Peshkin L."/>
            <person name="Yang L."/>
            <person name="Bronson R.T."/>
            <person name="Buffenstein R."/>
            <person name="Wang B."/>
            <person name="Han C."/>
            <person name="Li Q."/>
            <person name="Chen L."/>
            <person name="Zhao W."/>
            <person name="Sunyaev S.R."/>
            <person name="Park T.J."/>
            <person name="Zhang G."/>
            <person name="Wang J."/>
            <person name="Gladyshev V.N."/>
        </authorList>
    </citation>
    <scope>NUCLEOTIDE SEQUENCE [LARGE SCALE GENOMIC DNA]</scope>
</reference>
<protein>
    <submittedName>
        <fullName evidence="2">Uncharacterized protein</fullName>
    </submittedName>
</protein>
<gene>
    <name evidence="2" type="ORF">GW7_04592</name>
</gene>